<evidence type="ECO:0000313" key="4">
    <source>
        <dbReference type="Proteomes" id="UP000265200"/>
    </source>
</evidence>
<evidence type="ECO:0008006" key="5">
    <source>
        <dbReference type="Google" id="ProtNLM"/>
    </source>
</evidence>
<proteinExistence type="predicted"/>
<feature type="signal peptide" evidence="2">
    <location>
        <begin position="1"/>
        <end position="19"/>
    </location>
</feature>
<dbReference type="AlphaFoldDB" id="A0A3P9IWV6"/>
<reference evidence="3" key="3">
    <citation type="submission" date="2025-08" db="UniProtKB">
        <authorList>
            <consortium name="Ensembl"/>
        </authorList>
    </citation>
    <scope>IDENTIFICATION</scope>
    <source>
        <strain evidence="3">HSOK</strain>
    </source>
</reference>
<reference evidence="3" key="4">
    <citation type="submission" date="2025-09" db="UniProtKB">
        <authorList>
            <consortium name="Ensembl"/>
        </authorList>
    </citation>
    <scope>IDENTIFICATION</scope>
    <source>
        <strain evidence="3">HSOK</strain>
    </source>
</reference>
<reference evidence="3 4" key="2">
    <citation type="submission" date="2017-04" db="EMBL/GenBank/DDBJ databases">
        <title>CpG methylation of centromeres and impact of large insertions on vertebrate speciation.</title>
        <authorList>
            <person name="Ichikawa K."/>
            <person name="Yoshimura J."/>
            <person name="Morishita S."/>
        </authorList>
    </citation>
    <scope>NUCLEOTIDE SEQUENCE</scope>
    <source>
        <strain evidence="3 4">HSOK</strain>
    </source>
</reference>
<protein>
    <recommendedName>
        <fullName evidence="5">MACPF domain-containing protein</fullName>
    </recommendedName>
</protein>
<reference key="1">
    <citation type="journal article" date="2007" name="Nature">
        <title>The medaka draft genome and insights into vertebrate genome evolution.</title>
        <authorList>
            <person name="Kasahara M."/>
            <person name="Naruse K."/>
            <person name="Sasaki S."/>
            <person name="Nakatani Y."/>
            <person name="Qu W."/>
            <person name="Ahsan B."/>
            <person name="Yamada T."/>
            <person name="Nagayasu Y."/>
            <person name="Doi K."/>
            <person name="Kasai Y."/>
            <person name="Jindo T."/>
            <person name="Kobayashi D."/>
            <person name="Shimada A."/>
            <person name="Toyoda A."/>
            <person name="Kuroki Y."/>
            <person name="Fujiyama A."/>
            <person name="Sasaki T."/>
            <person name="Shimizu A."/>
            <person name="Asakawa S."/>
            <person name="Shimizu N."/>
            <person name="Hashimoto S."/>
            <person name="Yang J."/>
            <person name="Lee Y."/>
            <person name="Matsushima K."/>
            <person name="Sugano S."/>
            <person name="Sakaizumi M."/>
            <person name="Narita T."/>
            <person name="Ohishi K."/>
            <person name="Haga S."/>
            <person name="Ohta F."/>
            <person name="Nomoto H."/>
            <person name="Nogata K."/>
            <person name="Morishita T."/>
            <person name="Endo T."/>
            <person name="Shin-I T."/>
            <person name="Takeda H."/>
            <person name="Morishita S."/>
            <person name="Kohara Y."/>
        </authorList>
    </citation>
    <scope>NUCLEOTIDE SEQUENCE [LARGE SCALE GENOMIC DNA]</scope>
    <source>
        <strain>Hd-rR</strain>
    </source>
</reference>
<sequence>MFPVKFSLFLLLIFPMCTFEMCTDGTPQECQDAEFVPGSNLAGEGFDISSMERKGAFVLDMNQWKRENKSCTLCTNPYMDNRRQKLPLSVVDWRAKHSCSSKVSSQIYKSSESLVESTTSSVQNNWKVGLSIPLTADLMLAGSHSKVAGYSMEKTKSDKFSFTTQGLSCEYYRLASVLKHPQLHSPATLMTGMDLCDFCGCYFVGKFLFFFSPMSGHGLRSIW</sequence>
<feature type="chain" id="PRO_5018223798" description="MACPF domain-containing protein" evidence="2">
    <location>
        <begin position="20"/>
        <end position="223"/>
    </location>
</feature>
<dbReference type="PANTHER" id="PTHR46096">
    <property type="entry name" value="PERFORIN-1"/>
    <property type="match status" value="1"/>
</dbReference>
<evidence type="ECO:0000256" key="1">
    <source>
        <dbReference type="ARBA" id="ARBA00022729"/>
    </source>
</evidence>
<accession>A0A3P9IWV6</accession>
<dbReference type="Ensembl" id="ENSORLT00015007618.1">
    <property type="protein sequence ID" value="ENSORLP00015024565.1"/>
    <property type="gene ID" value="ENSORLG00015005181.1"/>
</dbReference>
<keyword evidence="1 2" id="KW-0732">Signal</keyword>
<organism evidence="3 4">
    <name type="scientific">Oryzias latipes</name>
    <name type="common">Japanese rice fish</name>
    <name type="synonym">Japanese killifish</name>
    <dbReference type="NCBI Taxonomy" id="8090"/>
    <lineage>
        <taxon>Eukaryota</taxon>
        <taxon>Metazoa</taxon>
        <taxon>Chordata</taxon>
        <taxon>Craniata</taxon>
        <taxon>Vertebrata</taxon>
        <taxon>Euteleostomi</taxon>
        <taxon>Actinopterygii</taxon>
        <taxon>Neopterygii</taxon>
        <taxon>Teleostei</taxon>
        <taxon>Neoteleostei</taxon>
        <taxon>Acanthomorphata</taxon>
        <taxon>Ovalentaria</taxon>
        <taxon>Atherinomorphae</taxon>
        <taxon>Beloniformes</taxon>
        <taxon>Adrianichthyidae</taxon>
        <taxon>Oryziinae</taxon>
        <taxon>Oryzias</taxon>
    </lineage>
</organism>
<evidence type="ECO:0000313" key="3">
    <source>
        <dbReference type="Ensembl" id="ENSORLP00015024565.1"/>
    </source>
</evidence>
<name>A0A3P9IWV6_ORYLA</name>
<evidence type="ECO:0000256" key="2">
    <source>
        <dbReference type="SAM" id="SignalP"/>
    </source>
</evidence>
<dbReference type="PANTHER" id="PTHR46096:SF3">
    <property type="entry name" value="PERFORIN-1"/>
    <property type="match status" value="1"/>
</dbReference>
<dbReference type="InterPro" id="IPR052784">
    <property type="entry name" value="Perforin-1_pore-forming"/>
</dbReference>
<dbReference type="Proteomes" id="UP000265200">
    <property type="component" value="Chromosome 8"/>
</dbReference>